<dbReference type="OrthoDB" id="6140473at2759"/>
<evidence type="ECO:0000313" key="3">
    <source>
        <dbReference type="Proteomes" id="UP000694844"/>
    </source>
</evidence>
<name>A0A8B8AIJ7_CRAVI</name>
<dbReference type="KEGG" id="cvn:111102012"/>
<dbReference type="InterPro" id="IPR036397">
    <property type="entry name" value="RNaseH_sf"/>
</dbReference>
<organism evidence="3 4">
    <name type="scientific">Crassostrea virginica</name>
    <name type="common">Eastern oyster</name>
    <dbReference type="NCBI Taxonomy" id="6565"/>
    <lineage>
        <taxon>Eukaryota</taxon>
        <taxon>Metazoa</taxon>
        <taxon>Spiralia</taxon>
        <taxon>Lophotrochozoa</taxon>
        <taxon>Mollusca</taxon>
        <taxon>Bivalvia</taxon>
        <taxon>Autobranchia</taxon>
        <taxon>Pteriomorphia</taxon>
        <taxon>Ostreida</taxon>
        <taxon>Ostreoidea</taxon>
        <taxon>Ostreidae</taxon>
        <taxon>Crassostrea</taxon>
    </lineage>
</organism>
<accession>A0A8B8AIJ7</accession>
<dbReference type="GO" id="GO:0003677">
    <property type="term" value="F:DNA binding"/>
    <property type="evidence" value="ECO:0007669"/>
    <property type="project" value="TreeGrafter"/>
</dbReference>
<keyword evidence="3" id="KW-1185">Reference proteome</keyword>
<gene>
    <name evidence="4" type="primary">LOC111102012</name>
</gene>
<dbReference type="GO" id="GO:0005634">
    <property type="term" value="C:nucleus"/>
    <property type="evidence" value="ECO:0007669"/>
    <property type="project" value="TreeGrafter"/>
</dbReference>
<dbReference type="PANTHER" id="PTHR19303:SF74">
    <property type="entry name" value="POGO TRANSPOSABLE ELEMENT WITH KRAB DOMAIN"/>
    <property type="match status" value="1"/>
</dbReference>
<evidence type="ECO:0000313" key="4">
    <source>
        <dbReference type="RefSeq" id="XP_022290373.1"/>
    </source>
</evidence>
<dbReference type="InterPro" id="IPR004875">
    <property type="entry name" value="DDE_SF_endonuclease_dom"/>
</dbReference>
<proteinExistence type="predicted"/>
<feature type="region of interest" description="Disordered" evidence="1">
    <location>
        <begin position="405"/>
        <end position="449"/>
    </location>
</feature>
<dbReference type="Pfam" id="PF03184">
    <property type="entry name" value="DDE_1"/>
    <property type="match status" value="1"/>
</dbReference>
<feature type="domain" description="DDE-1" evidence="2">
    <location>
        <begin position="32"/>
        <end position="204"/>
    </location>
</feature>
<evidence type="ECO:0000256" key="1">
    <source>
        <dbReference type="SAM" id="MobiDB-lite"/>
    </source>
</evidence>
<dbReference type="AlphaFoldDB" id="A0A8B8AIJ7"/>
<protein>
    <submittedName>
        <fullName evidence="4">Uncharacterized protein LOC111102012</fullName>
    </submittedName>
</protein>
<dbReference type="Gene3D" id="3.30.420.10">
    <property type="entry name" value="Ribonuclease H-like superfamily/Ribonuclease H"/>
    <property type="match status" value="1"/>
</dbReference>
<reference evidence="4" key="1">
    <citation type="submission" date="2025-08" db="UniProtKB">
        <authorList>
            <consortium name="RefSeq"/>
        </authorList>
    </citation>
    <scope>IDENTIFICATION</scope>
    <source>
        <tissue evidence="4">Whole sample</tissue>
    </source>
</reference>
<dbReference type="Proteomes" id="UP000694844">
    <property type="component" value="Chromosome 6"/>
</dbReference>
<dbReference type="PANTHER" id="PTHR19303">
    <property type="entry name" value="TRANSPOSON"/>
    <property type="match status" value="1"/>
</dbReference>
<dbReference type="GeneID" id="111102012"/>
<sequence>MDETGITLSHRPGKVIALKGAKTIHGKAGSREMITVIVCANAMGQTVRPHFIMPGKTRRALQEYALENIDKKSTLRDAKFSVSESGWTKDGIARLWLKQTFLPNIGNYRPQLLICDGHGSHNNIEFIEIARSNNIVVMELPSHTSNWTQPLDRSFFKSLKSAWNKEVDNFIHTTGLAIGHAQFLRLFERAWSVSTKESNIVSGFKATGIFPLNPSAIPAEAFIPSELYRDSENTCNQSSGSRSETITNPTATAAITTESPDTSTCPSLADIAPNVFGHWIEEPSASSMPPVLNLDPLLLDASSDESFASSFDKINDLILTVPIQESPTYLPLVIRPDGTLELTGMSDIESTTLVTGNGETSQEQAVLNHLLDIPKVVEKVSAKRKQNAEKYFVITSDEAFNAKMKKEEERREAERMKTEKKIQRENKKKVKAEEKVKKMNEKLARKTKG</sequence>
<evidence type="ECO:0000259" key="2">
    <source>
        <dbReference type="Pfam" id="PF03184"/>
    </source>
</evidence>
<dbReference type="RefSeq" id="XP_022290373.1">
    <property type="nucleotide sequence ID" value="XM_022434665.1"/>
</dbReference>
<dbReference type="InterPro" id="IPR050863">
    <property type="entry name" value="CenT-Element_Derived"/>
</dbReference>